<gene>
    <name evidence="5" type="ORF">D915_007193</name>
</gene>
<comment type="similarity">
    <text evidence="3">Belongs to the WD repeat AIP1 family.</text>
</comment>
<dbReference type="PANTHER" id="PTHR19856">
    <property type="entry name" value="WD-REPEATCONTAINING PROTEIN WDR1"/>
    <property type="match status" value="1"/>
</dbReference>
<feature type="repeat" description="WD" evidence="4">
    <location>
        <begin position="87"/>
        <end position="118"/>
    </location>
</feature>
<dbReference type="PROSITE" id="PS50294">
    <property type="entry name" value="WD_REPEATS_REGION"/>
    <property type="match status" value="3"/>
</dbReference>
<comment type="caution">
    <text evidence="5">The sequence shown here is derived from an EMBL/GenBank/DDBJ whole genome shotgun (WGS) entry which is preliminary data.</text>
</comment>
<proteinExistence type="inferred from homology"/>
<dbReference type="GO" id="GO:0040011">
    <property type="term" value="P:locomotion"/>
    <property type="evidence" value="ECO:0007669"/>
    <property type="project" value="TreeGrafter"/>
</dbReference>
<dbReference type="AlphaFoldDB" id="A0A4E0R8C8"/>
<dbReference type="Gene3D" id="2.130.10.10">
    <property type="entry name" value="YVTN repeat-like/Quinoprotein amine dehydrogenase"/>
    <property type="match status" value="2"/>
</dbReference>
<dbReference type="PRINTS" id="PR00320">
    <property type="entry name" value="GPROTEINBRPT"/>
</dbReference>
<dbReference type="SUPFAM" id="SSF50978">
    <property type="entry name" value="WD40 repeat-like"/>
    <property type="match status" value="2"/>
</dbReference>
<organism evidence="5 6">
    <name type="scientific">Fasciola hepatica</name>
    <name type="common">Liver fluke</name>
    <dbReference type="NCBI Taxonomy" id="6192"/>
    <lineage>
        <taxon>Eukaryota</taxon>
        <taxon>Metazoa</taxon>
        <taxon>Spiralia</taxon>
        <taxon>Lophotrochozoa</taxon>
        <taxon>Platyhelminthes</taxon>
        <taxon>Trematoda</taxon>
        <taxon>Digenea</taxon>
        <taxon>Plagiorchiida</taxon>
        <taxon>Echinostomata</taxon>
        <taxon>Echinostomatoidea</taxon>
        <taxon>Fasciolidae</taxon>
        <taxon>Fasciola</taxon>
    </lineage>
</organism>
<keyword evidence="2" id="KW-0677">Repeat</keyword>
<dbReference type="InterPro" id="IPR001680">
    <property type="entry name" value="WD40_rpt"/>
</dbReference>
<dbReference type="Pfam" id="PF00400">
    <property type="entry name" value="WD40"/>
    <property type="match status" value="4"/>
</dbReference>
<evidence type="ECO:0000313" key="6">
    <source>
        <dbReference type="Proteomes" id="UP000230066"/>
    </source>
</evidence>
<name>A0A4E0R8C8_FASHE</name>
<dbReference type="EMBL" id="JXXN02003051">
    <property type="protein sequence ID" value="THD22031.1"/>
    <property type="molecule type" value="Genomic_DNA"/>
</dbReference>
<dbReference type="InterPro" id="IPR015943">
    <property type="entry name" value="WD40/YVTN_repeat-like_dom_sf"/>
</dbReference>
<evidence type="ECO:0000256" key="2">
    <source>
        <dbReference type="ARBA" id="ARBA00022737"/>
    </source>
</evidence>
<feature type="repeat" description="WD" evidence="4">
    <location>
        <begin position="43"/>
        <end position="84"/>
    </location>
</feature>
<keyword evidence="6" id="KW-1185">Reference proteome</keyword>
<feature type="repeat" description="WD" evidence="4">
    <location>
        <begin position="179"/>
        <end position="220"/>
    </location>
</feature>
<dbReference type="PROSITE" id="PS50082">
    <property type="entry name" value="WD_REPEATS_2"/>
    <property type="match status" value="4"/>
</dbReference>
<dbReference type="SMART" id="SM00320">
    <property type="entry name" value="WD40"/>
    <property type="match status" value="6"/>
</dbReference>
<dbReference type="GO" id="GO:0030864">
    <property type="term" value="C:cortical actin cytoskeleton"/>
    <property type="evidence" value="ECO:0007669"/>
    <property type="project" value="TreeGrafter"/>
</dbReference>
<evidence type="ECO:0000256" key="1">
    <source>
        <dbReference type="ARBA" id="ARBA00022574"/>
    </source>
</evidence>
<dbReference type="GO" id="GO:0030042">
    <property type="term" value="P:actin filament depolymerization"/>
    <property type="evidence" value="ECO:0007669"/>
    <property type="project" value="TreeGrafter"/>
</dbReference>
<dbReference type="PANTHER" id="PTHR19856:SF0">
    <property type="entry name" value="WD REPEAT-CONTAINING PROTEIN 1"/>
    <property type="match status" value="1"/>
</dbReference>
<evidence type="ECO:0000256" key="3">
    <source>
        <dbReference type="ARBA" id="ARBA00038366"/>
    </source>
</evidence>
<evidence type="ECO:0000313" key="5">
    <source>
        <dbReference type="EMBL" id="THD22031.1"/>
    </source>
</evidence>
<dbReference type="InterPro" id="IPR036322">
    <property type="entry name" value="WD40_repeat_dom_sf"/>
</dbReference>
<evidence type="ECO:0000256" key="4">
    <source>
        <dbReference type="PROSITE-ProRule" id="PRU00221"/>
    </source>
</evidence>
<dbReference type="GO" id="GO:0051015">
    <property type="term" value="F:actin filament binding"/>
    <property type="evidence" value="ECO:0007669"/>
    <property type="project" value="TreeGrafter"/>
</dbReference>
<sequence>MGVSRNINSVDFRPTRPYRAVTGNDEGLVTFFEGPPFVFKHSSKTHNAFVNIVRYCPTGSCLVSAGADGKIFVYDGNNGKELYELGSPAHKGGVYGIAFSKDGSRLVSVSADKTLKLWMVEGIQFTFLSEYSFGTTINNMVLGCEWMDDTIVAVTFDASLHLFHAPSDVTSLDVPRAVYYGHSMHITCALFSPQLKQLITASSDASVATWDTDRAQATMFTGPHAHTAQVQGMVLIDDKLVTVGFDDRCVLSEVPERSYIASVKLPSQPHGVGFSPDRNRVLIACDQHLVLVNVIGNTLNILEEYLLALGACTVSVSPVAGIALVCCSSGEFLAFRIQNDKLVKINIANAPSSVPIIASFSPEGSVVAFADQDRQITIFNIHDDGDQVSLSQAMNTWWQKHTARITALTWSPNGQHLATGSLDTSVIVWSLDKPRDAVVLRNAHPMSNSTSLSWINDQTLISTAHDGSIRRWKVTL</sequence>
<protein>
    <submittedName>
        <fullName evidence="5">Actin-interacting protein 1</fullName>
    </submittedName>
</protein>
<keyword evidence="1 4" id="KW-0853">WD repeat</keyword>
<reference evidence="5" key="1">
    <citation type="submission" date="2019-03" db="EMBL/GenBank/DDBJ databases">
        <title>Improved annotation for the trematode Fasciola hepatica.</title>
        <authorList>
            <person name="Choi Y.-J."/>
            <person name="Martin J."/>
            <person name="Mitreva M."/>
        </authorList>
    </citation>
    <scope>NUCLEOTIDE SEQUENCE [LARGE SCALE GENOMIC DNA]</scope>
</reference>
<accession>A0A4E0R8C8</accession>
<dbReference type="InterPro" id="IPR020472">
    <property type="entry name" value="WD40_PAC1"/>
</dbReference>
<feature type="repeat" description="WD" evidence="4">
    <location>
        <begin position="398"/>
        <end position="439"/>
    </location>
</feature>
<dbReference type="Proteomes" id="UP000230066">
    <property type="component" value="Unassembled WGS sequence"/>
</dbReference>